<evidence type="ECO:0000259" key="12">
    <source>
        <dbReference type="PROSITE" id="PS50110"/>
    </source>
</evidence>
<evidence type="ECO:0000256" key="2">
    <source>
        <dbReference type="ARBA" id="ARBA00018672"/>
    </source>
</evidence>
<dbReference type="PANTHER" id="PTHR42713:SF3">
    <property type="entry name" value="TRANSCRIPTIONAL REGULATORY PROTEIN HPTR"/>
    <property type="match status" value="1"/>
</dbReference>
<evidence type="ECO:0000256" key="10">
    <source>
        <dbReference type="PROSITE-ProRule" id="PRU00169"/>
    </source>
</evidence>
<dbReference type="PANTHER" id="PTHR42713">
    <property type="entry name" value="HISTIDINE KINASE-RELATED"/>
    <property type="match status" value="1"/>
</dbReference>
<sequence>MKRWKVLLVDDEHMIREGFKKLFSWEEHDCEVVGEASDGVEAINQAALLKPDVVIMDINIPIINGLDVIRILKAKDPGIAFIVVSGYDDFHYCKEAIKLKIVDYIRKPVDYEEFGDVIDNLKIALYQEKTFCERQETDKIEREDKMIFEMTKYIQENLQEEITLKVLADKFYLSPVYVSQMFRNKMGVNFLSYLTHLRIEKSKILLMTSQKSIAEIAGSVGFKDYRVYSRVFKKLEKVPPSQYYRRLETSLEEERYKEAELAKHLRDTTER</sequence>
<feature type="modified residue" description="4-aspartylphosphate" evidence="10">
    <location>
        <position position="57"/>
    </location>
</feature>
<keyword evidence="3" id="KW-0963">Cytoplasm</keyword>
<dbReference type="SMART" id="SM00342">
    <property type="entry name" value="HTH_ARAC"/>
    <property type="match status" value="1"/>
</dbReference>
<dbReference type="Pfam" id="PF12833">
    <property type="entry name" value="HTH_18"/>
    <property type="match status" value="1"/>
</dbReference>
<dbReference type="Proteomes" id="UP001314681">
    <property type="component" value="Unassembled WGS sequence"/>
</dbReference>
<evidence type="ECO:0000256" key="1">
    <source>
        <dbReference type="ARBA" id="ARBA00004496"/>
    </source>
</evidence>
<evidence type="ECO:0000313" key="13">
    <source>
        <dbReference type="EMBL" id="MBU9725566.1"/>
    </source>
</evidence>
<dbReference type="SUPFAM" id="SSF52172">
    <property type="entry name" value="CheY-like"/>
    <property type="match status" value="1"/>
</dbReference>
<dbReference type="Gene3D" id="3.40.50.2300">
    <property type="match status" value="1"/>
</dbReference>
<dbReference type="PROSITE" id="PS01124">
    <property type="entry name" value="HTH_ARAC_FAMILY_2"/>
    <property type="match status" value="1"/>
</dbReference>
<dbReference type="InterPro" id="IPR018060">
    <property type="entry name" value="HTH_AraC"/>
</dbReference>
<evidence type="ECO:0000313" key="14">
    <source>
        <dbReference type="Proteomes" id="UP001314681"/>
    </source>
</evidence>
<keyword evidence="6" id="KW-0805">Transcription regulation</keyword>
<evidence type="ECO:0000256" key="7">
    <source>
        <dbReference type="ARBA" id="ARBA00023125"/>
    </source>
</evidence>
<dbReference type="InterPro" id="IPR051552">
    <property type="entry name" value="HptR"/>
</dbReference>
<dbReference type="InterPro" id="IPR009057">
    <property type="entry name" value="Homeodomain-like_sf"/>
</dbReference>
<comment type="subcellular location">
    <subcellularLocation>
        <location evidence="1">Cytoplasm</location>
    </subcellularLocation>
</comment>
<comment type="function">
    <text evidence="9">May play the central regulatory role in sporulation. It may be an element of the effector pathway responsible for the activation of sporulation genes in response to nutritional stress. Spo0A may act in concert with spo0H (a sigma factor) to control the expression of some genes that are critical to the sporulation process.</text>
</comment>
<keyword evidence="7" id="KW-0238">DNA-binding</keyword>
<dbReference type="RefSeq" id="WP_238726444.1">
    <property type="nucleotide sequence ID" value="NZ_JAHQCX010000003.1"/>
</dbReference>
<accession>A0ABS6K4W5</accession>
<keyword evidence="5" id="KW-0902">Two-component regulatory system</keyword>
<protein>
    <recommendedName>
        <fullName evidence="2">Stage 0 sporulation protein A homolog</fullName>
    </recommendedName>
</protein>
<feature type="domain" description="HTH araC/xylS-type" evidence="11">
    <location>
        <begin position="148"/>
        <end position="246"/>
    </location>
</feature>
<dbReference type="InterPro" id="IPR001789">
    <property type="entry name" value="Sig_transdc_resp-reg_receiver"/>
</dbReference>
<evidence type="ECO:0000256" key="5">
    <source>
        <dbReference type="ARBA" id="ARBA00023012"/>
    </source>
</evidence>
<reference evidence="13 14" key="1">
    <citation type="submission" date="2021-06" db="EMBL/GenBank/DDBJ databases">
        <title>Description of novel taxa of the family Lachnospiraceae.</title>
        <authorList>
            <person name="Chaplin A.V."/>
            <person name="Sokolova S.R."/>
            <person name="Pikina A.P."/>
            <person name="Korzhanova M."/>
            <person name="Belova V."/>
            <person name="Korostin D."/>
            <person name="Efimov B.A."/>
        </authorList>
    </citation>
    <scope>NUCLEOTIDE SEQUENCE [LARGE SCALE GENOMIC DNA]</scope>
    <source>
        <strain evidence="13 14">ASD4241</strain>
    </source>
</reference>
<evidence type="ECO:0000256" key="8">
    <source>
        <dbReference type="ARBA" id="ARBA00023163"/>
    </source>
</evidence>
<keyword evidence="8" id="KW-0804">Transcription</keyword>
<gene>
    <name evidence="13" type="ORF">KTH90_06010</name>
</gene>
<keyword evidence="4 10" id="KW-0597">Phosphoprotein</keyword>
<dbReference type="Pfam" id="PF00072">
    <property type="entry name" value="Response_reg"/>
    <property type="match status" value="1"/>
</dbReference>
<comment type="caution">
    <text evidence="13">The sequence shown here is derived from an EMBL/GenBank/DDBJ whole genome shotgun (WGS) entry which is preliminary data.</text>
</comment>
<name>A0ABS6K4W5_9FIRM</name>
<evidence type="ECO:0000256" key="4">
    <source>
        <dbReference type="ARBA" id="ARBA00022553"/>
    </source>
</evidence>
<evidence type="ECO:0000259" key="11">
    <source>
        <dbReference type="PROSITE" id="PS01124"/>
    </source>
</evidence>
<organism evidence="13 14">
    <name type="scientific">Diplocloster modestus</name>
    <dbReference type="NCBI Taxonomy" id="2850322"/>
    <lineage>
        <taxon>Bacteria</taxon>
        <taxon>Bacillati</taxon>
        <taxon>Bacillota</taxon>
        <taxon>Clostridia</taxon>
        <taxon>Lachnospirales</taxon>
        <taxon>Lachnospiraceae</taxon>
        <taxon>Diplocloster</taxon>
    </lineage>
</organism>
<dbReference type="CDD" id="cd17536">
    <property type="entry name" value="REC_YesN-like"/>
    <property type="match status" value="1"/>
</dbReference>
<keyword evidence="14" id="KW-1185">Reference proteome</keyword>
<dbReference type="SUPFAM" id="SSF46689">
    <property type="entry name" value="Homeodomain-like"/>
    <property type="match status" value="2"/>
</dbReference>
<dbReference type="EMBL" id="JAHQCX010000003">
    <property type="protein sequence ID" value="MBU9725566.1"/>
    <property type="molecule type" value="Genomic_DNA"/>
</dbReference>
<dbReference type="PROSITE" id="PS50110">
    <property type="entry name" value="RESPONSE_REGULATORY"/>
    <property type="match status" value="1"/>
</dbReference>
<evidence type="ECO:0000256" key="3">
    <source>
        <dbReference type="ARBA" id="ARBA00022490"/>
    </source>
</evidence>
<proteinExistence type="predicted"/>
<dbReference type="SMART" id="SM00448">
    <property type="entry name" value="REC"/>
    <property type="match status" value="1"/>
</dbReference>
<feature type="domain" description="Response regulatory" evidence="12">
    <location>
        <begin position="5"/>
        <end position="122"/>
    </location>
</feature>
<evidence type="ECO:0000256" key="6">
    <source>
        <dbReference type="ARBA" id="ARBA00023015"/>
    </source>
</evidence>
<dbReference type="Gene3D" id="1.10.10.60">
    <property type="entry name" value="Homeodomain-like"/>
    <property type="match status" value="2"/>
</dbReference>
<dbReference type="InterPro" id="IPR011006">
    <property type="entry name" value="CheY-like_superfamily"/>
</dbReference>
<evidence type="ECO:0000256" key="9">
    <source>
        <dbReference type="ARBA" id="ARBA00024867"/>
    </source>
</evidence>